<evidence type="ECO:0000313" key="6">
    <source>
        <dbReference type="Proteomes" id="UP000594637"/>
    </source>
</evidence>
<feature type="chain" id="PRO_5039467037" evidence="4">
    <location>
        <begin position="21"/>
        <end position="423"/>
    </location>
</feature>
<evidence type="ECO:0000256" key="1">
    <source>
        <dbReference type="ARBA" id="ARBA00008520"/>
    </source>
</evidence>
<evidence type="ECO:0000313" key="5">
    <source>
        <dbReference type="EMBL" id="QPL05064.1"/>
    </source>
</evidence>
<sequence length="423" mass="45154">MTRIGRRTFLGGGAALAAMATLSACGGSSKPADGGDSSGRTTITLWHGFTEADGKVVNQIIDAFNASQDMYKVNPEVIAWSSISEKLLTSLSSGGGPDLVVQGVDSGPGYAEQGAFVSLQDFYGDPGTYTSTTVLYDNVVDQVRWDGQTYGVPMGVSAFAIWYNTAMWQDAGLTEQDYPTTVEELIDVAKRLTKIGADGTPEQYGISLPDSDSAVLATMLHSGGGDFITDGKVSIDSPANVATMKRWQKAVIEDRISPTGQDVVAAAQLFQAGKAAMILNGPWQLVAAQSSGVDVGVFQWPGDWVEAVSLYWFATSMVSGEEKKKAAYAFLDFWNSYDQQVLWTSTYYPPNRTDIDPSELSDPLVAELADFSGQAHYYATGITSNVSDIMNETGSMMSQIMGGGDVESLLSQTQKTVEGYMAG</sequence>
<comment type="similarity">
    <text evidence="1">Belongs to the bacterial solute-binding protein 1 family.</text>
</comment>
<dbReference type="GO" id="GO:0042956">
    <property type="term" value="P:maltodextrin transmembrane transport"/>
    <property type="evidence" value="ECO:0007669"/>
    <property type="project" value="TreeGrafter"/>
</dbReference>
<evidence type="ECO:0000256" key="4">
    <source>
        <dbReference type="SAM" id="SignalP"/>
    </source>
</evidence>
<feature type="signal peptide" evidence="4">
    <location>
        <begin position="1"/>
        <end position="20"/>
    </location>
</feature>
<dbReference type="InterPro" id="IPR006059">
    <property type="entry name" value="SBP"/>
</dbReference>
<dbReference type="PROSITE" id="PS51257">
    <property type="entry name" value="PROKAR_LIPOPROTEIN"/>
    <property type="match status" value="1"/>
</dbReference>
<keyword evidence="2" id="KW-0813">Transport</keyword>
<evidence type="ECO:0000256" key="3">
    <source>
        <dbReference type="ARBA" id="ARBA00022729"/>
    </source>
</evidence>
<dbReference type="PANTHER" id="PTHR30061:SF50">
    <property type="entry name" value="MALTOSE_MALTODEXTRIN-BINDING PERIPLASMIC PROTEIN"/>
    <property type="match status" value="1"/>
</dbReference>
<dbReference type="Pfam" id="PF13416">
    <property type="entry name" value="SBP_bac_8"/>
    <property type="match status" value="1"/>
</dbReference>
<dbReference type="EMBL" id="CP063989">
    <property type="protein sequence ID" value="QPL05064.1"/>
    <property type="molecule type" value="Genomic_DNA"/>
</dbReference>
<evidence type="ECO:0000256" key="2">
    <source>
        <dbReference type="ARBA" id="ARBA00022448"/>
    </source>
</evidence>
<dbReference type="Proteomes" id="UP000594637">
    <property type="component" value="Chromosome"/>
</dbReference>
<name>A0A7T0PVV1_9ACTO</name>
<dbReference type="RefSeq" id="WP_166857980.1">
    <property type="nucleotide sequence ID" value="NZ_CP063989.1"/>
</dbReference>
<dbReference type="InterPro" id="IPR006311">
    <property type="entry name" value="TAT_signal"/>
</dbReference>
<reference evidence="5 6" key="1">
    <citation type="submission" date="2020-11" db="EMBL/GenBank/DDBJ databases">
        <title>Actinomyces sp. ZJ750.</title>
        <authorList>
            <person name="Zhou J."/>
        </authorList>
    </citation>
    <scope>NUCLEOTIDE SEQUENCE [LARGE SCALE GENOMIC DNA]</scope>
    <source>
        <strain evidence="5 6">ZJ750</strain>
    </source>
</reference>
<dbReference type="KEGG" id="arep:ID810_10030"/>
<dbReference type="PROSITE" id="PS51318">
    <property type="entry name" value="TAT"/>
    <property type="match status" value="1"/>
</dbReference>
<dbReference type="GO" id="GO:0055052">
    <property type="term" value="C:ATP-binding cassette (ABC) transporter complex, substrate-binding subunit-containing"/>
    <property type="evidence" value="ECO:0007669"/>
    <property type="project" value="TreeGrafter"/>
</dbReference>
<proteinExistence type="inferred from homology"/>
<dbReference type="AlphaFoldDB" id="A0A7T0PVV1"/>
<dbReference type="GO" id="GO:1901982">
    <property type="term" value="F:maltose binding"/>
    <property type="evidence" value="ECO:0007669"/>
    <property type="project" value="TreeGrafter"/>
</dbReference>
<accession>A0A7T0PVV1</accession>
<protein>
    <submittedName>
        <fullName evidence="5">Extracellular solute-binding protein</fullName>
    </submittedName>
</protein>
<dbReference type="PANTHER" id="PTHR30061">
    <property type="entry name" value="MALTOSE-BINDING PERIPLASMIC PROTEIN"/>
    <property type="match status" value="1"/>
</dbReference>
<keyword evidence="3 4" id="KW-0732">Signal</keyword>
<gene>
    <name evidence="5" type="ORF">ID810_10030</name>
</gene>
<keyword evidence="6" id="KW-1185">Reference proteome</keyword>
<organism evidence="5 6">
    <name type="scientific">Actinomyces respiraculi</name>
    <dbReference type="NCBI Taxonomy" id="2744574"/>
    <lineage>
        <taxon>Bacteria</taxon>
        <taxon>Bacillati</taxon>
        <taxon>Actinomycetota</taxon>
        <taxon>Actinomycetes</taxon>
        <taxon>Actinomycetales</taxon>
        <taxon>Actinomycetaceae</taxon>
        <taxon>Actinomyces</taxon>
    </lineage>
</organism>
<dbReference type="GO" id="GO:0015768">
    <property type="term" value="P:maltose transport"/>
    <property type="evidence" value="ECO:0007669"/>
    <property type="project" value="TreeGrafter"/>
</dbReference>
<dbReference type="SUPFAM" id="SSF53850">
    <property type="entry name" value="Periplasmic binding protein-like II"/>
    <property type="match status" value="1"/>
</dbReference>
<dbReference type="Gene3D" id="3.40.190.10">
    <property type="entry name" value="Periplasmic binding protein-like II"/>
    <property type="match status" value="1"/>
</dbReference>